<keyword evidence="10 13" id="KW-0539">Nucleus</keyword>
<dbReference type="SUPFAM" id="SSF57903">
    <property type="entry name" value="FYVE/PHD zinc finger"/>
    <property type="match status" value="1"/>
</dbReference>
<evidence type="ECO:0000256" key="14">
    <source>
        <dbReference type="SAM" id="MobiDB-lite"/>
    </source>
</evidence>
<comment type="domain">
    <text evidence="13">The PHD-type zinc finger mediates the binding to H3K4me3.</text>
</comment>
<dbReference type="InterPro" id="IPR011011">
    <property type="entry name" value="Znf_FYVE_PHD"/>
</dbReference>
<evidence type="ECO:0000256" key="11">
    <source>
        <dbReference type="PIRSR" id="PIRSR628651-51"/>
    </source>
</evidence>
<evidence type="ECO:0000256" key="4">
    <source>
        <dbReference type="ARBA" id="ARBA00022723"/>
    </source>
</evidence>
<feature type="binding site" evidence="11">
    <location>
        <position position="378"/>
    </location>
    <ligand>
        <name>Zn(2+)</name>
        <dbReference type="ChEBI" id="CHEBI:29105"/>
        <label>2</label>
    </ligand>
</feature>
<dbReference type="CDD" id="cd16858">
    <property type="entry name" value="ING_ING3_Yng2p"/>
    <property type="match status" value="1"/>
</dbReference>
<feature type="region of interest" description="Disordered" evidence="14">
    <location>
        <begin position="248"/>
        <end position="297"/>
    </location>
</feature>
<organism evidence="16 17">
    <name type="scientific">Cercopithifilaria johnstoni</name>
    <dbReference type="NCBI Taxonomy" id="2874296"/>
    <lineage>
        <taxon>Eukaryota</taxon>
        <taxon>Metazoa</taxon>
        <taxon>Ecdysozoa</taxon>
        <taxon>Nematoda</taxon>
        <taxon>Chromadorea</taxon>
        <taxon>Rhabditida</taxon>
        <taxon>Spirurina</taxon>
        <taxon>Spiruromorpha</taxon>
        <taxon>Filarioidea</taxon>
        <taxon>Onchocercidae</taxon>
        <taxon>Cercopithifilaria</taxon>
    </lineage>
</organism>
<dbReference type="PROSITE" id="PS01359">
    <property type="entry name" value="ZF_PHD_1"/>
    <property type="match status" value="1"/>
</dbReference>
<dbReference type="PROSITE" id="PS50016">
    <property type="entry name" value="ZF_PHD_2"/>
    <property type="match status" value="1"/>
</dbReference>
<feature type="binding site" evidence="11">
    <location>
        <position position="403"/>
    </location>
    <ligand>
        <name>Zn(2+)</name>
        <dbReference type="ChEBI" id="CHEBI:29105"/>
        <label>2</label>
    </ligand>
</feature>
<feature type="binding site" evidence="11">
    <location>
        <position position="373"/>
    </location>
    <ligand>
        <name>Zn(2+)</name>
        <dbReference type="ChEBI" id="CHEBI:29105"/>
        <label>2</label>
    </ligand>
</feature>
<evidence type="ECO:0000256" key="10">
    <source>
        <dbReference type="ARBA" id="ARBA00023242"/>
    </source>
</evidence>
<evidence type="ECO:0000256" key="9">
    <source>
        <dbReference type="ARBA" id="ARBA00023163"/>
    </source>
</evidence>
<evidence type="ECO:0000256" key="3">
    <source>
        <dbReference type="ARBA" id="ARBA00022604"/>
    </source>
</evidence>
<feature type="binding site" evidence="11">
    <location>
        <position position="387"/>
    </location>
    <ligand>
        <name>Zn(2+)</name>
        <dbReference type="ChEBI" id="CHEBI:29105"/>
        <label>1</label>
    </ligand>
</feature>
<dbReference type="InterPro" id="IPR019786">
    <property type="entry name" value="Zinc_finger_PHD-type_CS"/>
</dbReference>
<dbReference type="PANTHER" id="PTHR10333">
    <property type="entry name" value="INHIBITOR OF GROWTH PROTEIN"/>
    <property type="match status" value="1"/>
</dbReference>
<feature type="compositionally biased region" description="Polar residues" evidence="14">
    <location>
        <begin position="165"/>
        <end position="187"/>
    </location>
</feature>
<dbReference type="CDD" id="cd15587">
    <property type="entry name" value="PHD_Yng1p_like"/>
    <property type="match status" value="1"/>
</dbReference>
<evidence type="ECO:0000256" key="8">
    <source>
        <dbReference type="ARBA" id="ARBA00023015"/>
    </source>
</evidence>
<dbReference type="Proteomes" id="UP000746747">
    <property type="component" value="Unassembled WGS sequence"/>
</dbReference>
<dbReference type="SMART" id="SM00249">
    <property type="entry name" value="PHD"/>
    <property type="match status" value="1"/>
</dbReference>
<feature type="binding site" evidence="11">
    <location>
        <position position="362"/>
    </location>
    <ligand>
        <name>Zn(2+)</name>
        <dbReference type="ChEBI" id="CHEBI:29105"/>
        <label>1</label>
    </ligand>
</feature>
<dbReference type="InterPro" id="IPR028651">
    <property type="entry name" value="ING_fam"/>
</dbReference>
<dbReference type="InterPro" id="IPR019787">
    <property type="entry name" value="Znf_PHD-finger"/>
</dbReference>
<feature type="compositionally biased region" description="Polar residues" evidence="14">
    <location>
        <begin position="279"/>
        <end position="291"/>
    </location>
</feature>
<feature type="binding site" evidence="11">
    <location>
        <position position="360"/>
    </location>
    <ligand>
        <name>Zn(2+)</name>
        <dbReference type="ChEBI" id="CHEBI:29105"/>
        <label>1</label>
    </ligand>
</feature>
<evidence type="ECO:0000259" key="15">
    <source>
        <dbReference type="PROSITE" id="PS50016"/>
    </source>
</evidence>
<comment type="caution">
    <text evidence="16">The sequence shown here is derived from an EMBL/GenBank/DDBJ whole genome shotgun (WGS) entry which is preliminary data.</text>
</comment>
<dbReference type="AlphaFoldDB" id="A0A8J2M852"/>
<evidence type="ECO:0000313" key="17">
    <source>
        <dbReference type="Proteomes" id="UP000746747"/>
    </source>
</evidence>
<name>A0A8J2M852_9BILA</name>
<gene>
    <name evidence="16" type="ORF">CJOHNSTONI_LOCUS6745</name>
</gene>
<evidence type="ECO:0000256" key="1">
    <source>
        <dbReference type="ARBA" id="ARBA00004123"/>
    </source>
</evidence>
<feature type="domain" description="PHD-type" evidence="15">
    <location>
        <begin position="357"/>
        <end position="406"/>
    </location>
</feature>
<protein>
    <recommendedName>
        <fullName evidence="13">Inhibitor of growth protein</fullName>
    </recommendedName>
</protein>
<feature type="compositionally biased region" description="Polar residues" evidence="14">
    <location>
        <begin position="131"/>
        <end position="155"/>
    </location>
</feature>
<dbReference type="InterPro" id="IPR013083">
    <property type="entry name" value="Znf_RING/FYVE/PHD"/>
</dbReference>
<dbReference type="GO" id="GO:0008270">
    <property type="term" value="F:zinc ion binding"/>
    <property type="evidence" value="ECO:0007669"/>
    <property type="project" value="UniProtKB-KW"/>
</dbReference>
<dbReference type="Pfam" id="PF12998">
    <property type="entry name" value="ING"/>
    <property type="match status" value="1"/>
</dbReference>
<evidence type="ECO:0000256" key="6">
    <source>
        <dbReference type="ARBA" id="ARBA00022833"/>
    </source>
</evidence>
<comment type="function">
    <text evidence="13">Component of an histone acetyltransferase complex.</text>
</comment>
<evidence type="ECO:0000256" key="2">
    <source>
        <dbReference type="ARBA" id="ARBA00010210"/>
    </source>
</evidence>
<keyword evidence="17" id="KW-1185">Reference proteome</keyword>
<keyword evidence="4 11" id="KW-0479">Metal-binding</keyword>
<dbReference type="GO" id="GO:0005634">
    <property type="term" value="C:nucleus"/>
    <property type="evidence" value="ECO:0007669"/>
    <property type="project" value="UniProtKB-SubCell"/>
</dbReference>
<evidence type="ECO:0000313" key="16">
    <source>
        <dbReference type="EMBL" id="CAG9536872.1"/>
    </source>
</evidence>
<feature type="region of interest" description="Disordered" evidence="14">
    <location>
        <begin position="129"/>
        <end position="221"/>
    </location>
</feature>
<keyword evidence="8" id="KW-0805">Transcription regulation</keyword>
<feature type="binding site" evidence="11">
    <location>
        <position position="384"/>
    </location>
    <ligand>
        <name>Zn(2+)</name>
        <dbReference type="ChEBI" id="CHEBI:29105"/>
        <label>1</label>
    </ligand>
</feature>
<evidence type="ECO:0000256" key="7">
    <source>
        <dbReference type="ARBA" id="ARBA00022853"/>
    </source>
</evidence>
<comment type="subunit">
    <text evidence="13">Component of an histone acetyltransferase complex. Interacts with H3K4me3 and to a lesser extent with H3K4me2.</text>
</comment>
<dbReference type="SMART" id="SM01408">
    <property type="entry name" value="ING"/>
    <property type="match status" value="1"/>
</dbReference>
<comment type="similarity">
    <text evidence="2 13">Belongs to the ING family.</text>
</comment>
<sequence>MLYLEDFLELLDQLPGELRDRSTEVRMLDLRAQQLHERANKERDDFFATGGTLPQDVKVKRYNEILELYGQAKALSAEKVAILDVCHSLLLKYSQKLNKEILHFKLELEADNPGITEQIERRRRRYREANANPSGMINGNSNALSEISSTGSRGQRGSELVPGQLNDTSEAGVDLSTQTQQTGSHSVPTAAGARDVEPGPSSSRPHNAIGERDSDLPPLKRRSLVTPQKIIGISNVHSSTVHAQSVAGNTADRGDGWSSSPSQTPSTSSQVQFSVHLPKSTSNPGTFTGTSGHAAPGQSMMSLAAQESRHGRPRKLTSRAQEMLYTMQRHERRATSLTTCSPELMQGSDDESDSDRRVWCFCREKGYGSMVACDDPLCRYEWFHYGCVNVIEKPKGKWYCPECAPKHSGSEMIGVSKT</sequence>
<dbReference type="Gene3D" id="3.30.40.10">
    <property type="entry name" value="Zinc/RING finger domain, C3HC4 (zinc finger)"/>
    <property type="match status" value="1"/>
</dbReference>
<evidence type="ECO:0000256" key="5">
    <source>
        <dbReference type="ARBA" id="ARBA00022771"/>
    </source>
</evidence>
<evidence type="ECO:0000256" key="13">
    <source>
        <dbReference type="RuleBase" id="RU361213"/>
    </source>
</evidence>
<proteinExistence type="inferred from homology"/>
<dbReference type="InterPro" id="IPR024610">
    <property type="entry name" value="ING_N_histone-binding"/>
</dbReference>
<dbReference type="EMBL" id="CAKAEH010001492">
    <property type="protein sequence ID" value="CAG9536872.1"/>
    <property type="molecule type" value="Genomic_DNA"/>
</dbReference>
<keyword evidence="5 12" id="KW-0863">Zinc-finger</keyword>
<keyword evidence="6 11" id="KW-0862">Zinc</keyword>
<evidence type="ECO:0000256" key="12">
    <source>
        <dbReference type="PROSITE-ProRule" id="PRU00146"/>
    </source>
</evidence>
<comment type="subcellular location">
    <subcellularLocation>
        <location evidence="1 13">Nucleus</location>
    </subcellularLocation>
</comment>
<keyword evidence="7 13" id="KW-0156">Chromatin regulator</keyword>
<accession>A0A8J2M852</accession>
<feature type="compositionally biased region" description="Low complexity" evidence="14">
    <location>
        <begin position="258"/>
        <end position="270"/>
    </location>
</feature>
<feature type="binding site" evidence="11">
    <location>
        <position position="400"/>
    </location>
    <ligand>
        <name>Zn(2+)</name>
        <dbReference type="ChEBI" id="CHEBI:29105"/>
        <label>2</label>
    </ligand>
</feature>
<dbReference type="Gene3D" id="6.10.140.1740">
    <property type="match status" value="1"/>
</dbReference>
<dbReference type="GO" id="GO:0006325">
    <property type="term" value="P:chromatin organization"/>
    <property type="evidence" value="ECO:0007669"/>
    <property type="project" value="UniProtKB-KW"/>
</dbReference>
<dbReference type="OrthoDB" id="5411773at2759"/>
<keyword evidence="9" id="KW-0804">Transcription</keyword>
<dbReference type="GO" id="GO:0035267">
    <property type="term" value="C:NuA4 histone acetyltransferase complex"/>
    <property type="evidence" value="ECO:0007669"/>
    <property type="project" value="TreeGrafter"/>
</dbReference>
<dbReference type="InterPro" id="IPR001965">
    <property type="entry name" value="Znf_PHD"/>
</dbReference>
<keyword evidence="3" id="KW-0341">Growth regulation</keyword>
<dbReference type="PANTHER" id="PTHR10333:SF103">
    <property type="entry name" value="INHIBITOR OF GROWTH PROTEIN 3"/>
    <property type="match status" value="1"/>
</dbReference>
<reference evidence="16" key="1">
    <citation type="submission" date="2021-09" db="EMBL/GenBank/DDBJ databases">
        <authorList>
            <consortium name="Pathogen Informatics"/>
        </authorList>
    </citation>
    <scope>NUCLEOTIDE SEQUENCE</scope>
</reference>